<dbReference type="OMA" id="YEEGWSA"/>
<feature type="domain" description="BHLH" evidence="9">
    <location>
        <begin position="18"/>
        <end position="75"/>
    </location>
</feature>
<comment type="subunit">
    <text evidence="8">Transcription repression requires formation of a complex with a corepressor protein of the Groucho/TLE family.</text>
</comment>
<dbReference type="PROSITE" id="PS50888">
    <property type="entry name" value="BHLH"/>
    <property type="match status" value="1"/>
</dbReference>
<reference evidence="10" key="2">
    <citation type="submission" date="2025-08" db="UniProtKB">
        <authorList>
            <consortium name="Ensembl"/>
        </authorList>
    </citation>
    <scope>IDENTIFICATION</scope>
</reference>
<protein>
    <recommendedName>
        <fullName evidence="9">BHLH domain-containing protein</fullName>
    </recommendedName>
</protein>
<dbReference type="Ensembl" id="ENSLACT00000012702.1">
    <property type="protein sequence ID" value="ENSLACP00000012608.1"/>
    <property type="gene ID" value="ENSLACG00000011107.1"/>
</dbReference>
<dbReference type="InterPro" id="IPR050370">
    <property type="entry name" value="HES_HEY"/>
</dbReference>
<dbReference type="Gene3D" id="4.10.280.10">
    <property type="entry name" value="Helix-loop-helix DNA-binding domain"/>
    <property type="match status" value="1"/>
</dbReference>
<evidence type="ECO:0000313" key="11">
    <source>
        <dbReference type="Proteomes" id="UP000008672"/>
    </source>
</evidence>
<organism evidence="10 11">
    <name type="scientific">Latimeria chalumnae</name>
    <name type="common">Coelacanth</name>
    <dbReference type="NCBI Taxonomy" id="7897"/>
    <lineage>
        <taxon>Eukaryota</taxon>
        <taxon>Metazoa</taxon>
        <taxon>Chordata</taxon>
        <taxon>Craniata</taxon>
        <taxon>Vertebrata</taxon>
        <taxon>Euteleostomi</taxon>
        <taxon>Coelacanthiformes</taxon>
        <taxon>Coelacanthidae</taxon>
        <taxon>Latimeria</taxon>
    </lineage>
</organism>
<keyword evidence="11" id="KW-1185">Reference proteome</keyword>
<evidence type="ECO:0000256" key="7">
    <source>
        <dbReference type="ARBA" id="ARBA00023242"/>
    </source>
</evidence>
<sequence>EKGKTRFTKSTLASPPFLNKMIKPLVEKRRRDRINESLEQLRVLLLENTQDERLHNPKMEKAEILELTVKYLKNITPLNLQGERPQTSEEVTMDYEAGFRKCLMRLMKFMTEVNPSAKTQLRGHFQQYLSKPVCKKSTEQRRPSAYGSQCPLQHIAPLQGVWRPW</sequence>
<dbReference type="InterPro" id="IPR032644">
    <property type="entry name" value="HES-7_bHLH-O"/>
</dbReference>
<dbReference type="AlphaFoldDB" id="H3ASI7"/>
<dbReference type="SUPFAM" id="SSF47459">
    <property type="entry name" value="HLH, helix-loop-helix DNA-binding domain"/>
    <property type="match status" value="1"/>
</dbReference>
<dbReference type="GeneTree" id="ENSGT00730000111282"/>
<dbReference type="CDD" id="cd11462">
    <property type="entry name" value="bHLH-O_HES7"/>
    <property type="match status" value="1"/>
</dbReference>
<keyword evidence="4" id="KW-0805">Transcription regulation</keyword>
<dbReference type="GO" id="GO:0003677">
    <property type="term" value="F:DNA binding"/>
    <property type="evidence" value="ECO:0007669"/>
    <property type="project" value="UniProtKB-KW"/>
</dbReference>
<dbReference type="GO" id="GO:0005634">
    <property type="term" value="C:nucleus"/>
    <property type="evidence" value="ECO:0007669"/>
    <property type="project" value="UniProtKB-SubCell"/>
</dbReference>
<evidence type="ECO:0000256" key="6">
    <source>
        <dbReference type="ARBA" id="ARBA00023163"/>
    </source>
</evidence>
<dbReference type="PANTHER" id="PTHR10985">
    <property type="entry name" value="BASIC HELIX-LOOP-HELIX TRANSCRIPTION FACTOR, HES-RELATED"/>
    <property type="match status" value="1"/>
</dbReference>
<evidence type="ECO:0000256" key="1">
    <source>
        <dbReference type="ARBA" id="ARBA00004123"/>
    </source>
</evidence>
<dbReference type="GO" id="GO:0046983">
    <property type="term" value="F:protein dimerization activity"/>
    <property type="evidence" value="ECO:0007669"/>
    <property type="project" value="InterPro"/>
</dbReference>
<reference evidence="10" key="3">
    <citation type="submission" date="2025-09" db="UniProtKB">
        <authorList>
            <consortium name="Ensembl"/>
        </authorList>
    </citation>
    <scope>IDENTIFICATION</scope>
</reference>
<name>H3ASI7_LATCH</name>
<evidence type="ECO:0000259" key="9">
    <source>
        <dbReference type="PROSITE" id="PS50888"/>
    </source>
</evidence>
<dbReference type="InterPro" id="IPR036638">
    <property type="entry name" value="HLH_DNA-bd_sf"/>
</dbReference>
<reference evidence="11" key="1">
    <citation type="submission" date="2011-08" db="EMBL/GenBank/DDBJ databases">
        <title>The draft genome of Latimeria chalumnae.</title>
        <authorList>
            <person name="Di Palma F."/>
            <person name="Alfoldi J."/>
            <person name="Johnson J."/>
            <person name="Berlin A."/>
            <person name="Gnerre S."/>
            <person name="Jaffe D."/>
            <person name="MacCallum I."/>
            <person name="Young S."/>
            <person name="Walker B.J."/>
            <person name="Lander E."/>
            <person name="Lindblad-Toh K."/>
        </authorList>
    </citation>
    <scope>NUCLEOTIDE SEQUENCE [LARGE SCALE GENOMIC DNA]</scope>
    <source>
        <strain evidence="11">Wild caught</strain>
    </source>
</reference>
<evidence type="ECO:0000256" key="3">
    <source>
        <dbReference type="ARBA" id="ARBA00022491"/>
    </source>
</evidence>
<keyword evidence="3" id="KW-0678">Repressor</keyword>
<dbReference type="InterPro" id="IPR011598">
    <property type="entry name" value="bHLH_dom"/>
</dbReference>
<dbReference type="HOGENOM" id="CLU_068550_5_0_1"/>
<keyword evidence="5" id="KW-0238">DNA-binding</keyword>
<dbReference type="Proteomes" id="UP000008672">
    <property type="component" value="Unassembled WGS sequence"/>
</dbReference>
<evidence type="ECO:0000256" key="4">
    <source>
        <dbReference type="ARBA" id="ARBA00023015"/>
    </source>
</evidence>
<comment type="subcellular location">
    <subcellularLocation>
        <location evidence="1">Nucleus</location>
    </subcellularLocation>
</comment>
<dbReference type="SMART" id="SM00353">
    <property type="entry name" value="HLH"/>
    <property type="match status" value="1"/>
</dbReference>
<evidence type="ECO:0000256" key="5">
    <source>
        <dbReference type="ARBA" id="ARBA00023125"/>
    </source>
</evidence>
<dbReference type="EMBL" id="AFYH01088962">
    <property type="status" value="NOT_ANNOTATED_CDS"/>
    <property type="molecule type" value="Genomic_DNA"/>
</dbReference>
<evidence type="ECO:0000256" key="2">
    <source>
        <dbReference type="ARBA" id="ARBA00022473"/>
    </source>
</evidence>
<evidence type="ECO:0000256" key="8">
    <source>
        <dbReference type="ARBA" id="ARBA00023791"/>
    </source>
</evidence>
<dbReference type="Pfam" id="PF00010">
    <property type="entry name" value="HLH"/>
    <property type="match status" value="1"/>
</dbReference>
<accession>H3ASI7</accession>
<keyword evidence="6" id="KW-0804">Transcription</keyword>
<dbReference type="FunFam" id="4.10.280.10:FF:000063">
    <property type="entry name" value="transcription factor HES-7 isoform X1"/>
    <property type="match status" value="1"/>
</dbReference>
<evidence type="ECO:0000313" key="10">
    <source>
        <dbReference type="Ensembl" id="ENSLACP00000012608.1"/>
    </source>
</evidence>
<keyword evidence="7" id="KW-0539">Nucleus</keyword>
<keyword evidence="2" id="KW-0217">Developmental protein</keyword>
<proteinExistence type="predicted"/>